<organism evidence="1 2">
    <name type="scientific">Polaribacter irgensii 23-P</name>
    <dbReference type="NCBI Taxonomy" id="313594"/>
    <lineage>
        <taxon>Bacteria</taxon>
        <taxon>Pseudomonadati</taxon>
        <taxon>Bacteroidota</taxon>
        <taxon>Flavobacteriia</taxon>
        <taxon>Flavobacteriales</taxon>
        <taxon>Flavobacteriaceae</taxon>
    </lineage>
</organism>
<gene>
    <name evidence="1" type="ORF">PI23P_09350</name>
</gene>
<dbReference type="EMBL" id="AAOG01000002">
    <property type="protein sequence ID" value="EAR12822.1"/>
    <property type="molecule type" value="Genomic_DNA"/>
</dbReference>
<dbReference type="RefSeq" id="WP_004570490.1">
    <property type="nucleotide sequence ID" value="NZ_CH724148.1"/>
</dbReference>
<dbReference type="Gene3D" id="3.20.80.10">
    <property type="entry name" value="Regulatory factor, effector binding domain"/>
    <property type="match status" value="1"/>
</dbReference>
<accession>A4C079</accession>
<name>A4C079_9FLAO</name>
<dbReference type="HOGENOM" id="CLU_068699_0_1_10"/>
<dbReference type="InterPro" id="IPR006917">
    <property type="entry name" value="SOUL_heme-bd"/>
</dbReference>
<proteinExistence type="predicted"/>
<reference evidence="1 2" key="1">
    <citation type="submission" date="2006-02" db="EMBL/GenBank/DDBJ databases">
        <authorList>
            <person name="Murray A."/>
            <person name="Staley J."/>
            <person name="Ferriera S."/>
            <person name="Johnson J."/>
            <person name="Kravitz S."/>
            <person name="Halpern A."/>
            <person name="Remington K."/>
            <person name="Beeson K."/>
            <person name="Tran B."/>
            <person name="Rogers Y.-H."/>
            <person name="Friedman R."/>
            <person name="Venter J.C."/>
        </authorList>
    </citation>
    <scope>NUCLEOTIDE SEQUENCE [LARGE SCALE GENOMIC DNA]</scope>
    <source>
        <strain evidence="1 2">23-P</strain>
    </source>
</reference>
<comment type="caution">
    <text evidence="1">The sequence shown here is derived from an EMBL/GenBank/DDBJ whole genome shotgun (WGS) entry which is preliminary data.</text>
</comment>
<dbReference type="Proteomes" id="UP000003053">
    <property type="component" value="Unassembled WGS sequence"/>
</dbReference>
<dbReference type="SUPFAM" id="SSF55136">
    <property type="entry name" value="Probable bacterial effector-binding domain"/>
    <property type="match status" value="1"/>
</dbReference>
<dbReference type="eggNOG" id="COG3449">
    <property type="taxonomic scope" value="Bacteria"/>
</dbReference>
<evidence type="ECO:0000313" key="1">
    <source>
        <dbReference type="EMBL" id="EAR12822.1"/>
    </source>
</evidence>
<sequence>MKIFLIILGVLIFLFLGAQIYLYKSSHSIEGYRYDVLTIYEGFETRQYKASLFTTVKLNTNKYKQASGKGFSVLAGYIFGKNVTQERISMTSPVAMSLEKKMTMSFLVPEGFTKENLPKPDNKNIKFLEVPEKKMAAIRFGGWATDQKIEKYKIELIALLNKNKIKHTNHFSVLGYNPPYELFFRKNEIIVELD</sequence>
<evidence type="ECO:0008006" key="3">
    <source>
        <dbReference type="Google" id="ProtNLM"/>
    </source>
</evidence>
<dbReference type="OrthoDB" id="2156220at2"/>
<evidence type="ECO:0000313" key="2">
    <source>
        <dbReference type="Proteomes" id="UP000003053"/>
    </source>
</evidence>
<dbReference type="InterPro" id="IPR011256">
    <property type="entry name" value="Reg_factor_effector_dom_sf"/>
</dbReference>
<keyword evidence="2" id="KW-1185">Reference proteome</keyword>
<dbReference type="AlphaFoldDB" id="A4C079"/>
<dbReference type="PANTHER" id="PTHR11220">
    <property type="entry name" value="HEME-BINDING PROTEIN-RELATED"/>
    <property type="match status" value="1"/>
</dbReference>
<dbReference type="STRING" id="313594.PI23P_09350"/>
<dbReference type="PANTHER" id="PTHR11220:SF58">
    <property type="entry name" value="SOUL HEME-BINDING FAMILY PROTEIN"/>
    <property type="match status" value="1"/>
</dbReference>
<protein>
    <recommendedName>
        <fullName evidence="3">Soul heme-binding protein</fullName>
    </recommendedName>
</protein>
<dbReference type="Pfam" id="PF04832">
    <property type="entry name" value="SOUL"/>
    <property type="match status" value="1"/>
</dbReference>